<dbReference type="EMBL" id="KL402839">
    <property type="protein sequence ID" value="KEH16694.1"/>
    <property type="molecule type" value="Genomic_DNA"/>
</dbReference>
<dbReference type="Gene3D" id="3.60.10.10">
    <property type="entry name" value="Endonuclease/exonuclease/phosphatase"/>
    <property type="match status" value="1"/>
</dbReference>
<reference evidence="2" key="3">
    <citation type="submission" date="2015-06" db="UniProtKB">
        <authorList>
            <consortium name="EnsemblPlants"/>
        </authorList>
    </citation>
    <scope>IDENTIFICATION</scope>
    <source>
        <strain evidence="2">cv. Jemalong A17</strain>
    </source>
</reference>
<proteinExistence type="predicted"/>
<dbReference type="EnsemblPlants" id="KEH16694">
    <property type="protein sequence ID" value="KEH16694"/>
    <property type="gene ID" value="MTR_0114s0080"/>
</dbReference>
<reference evidence="1 3" key="2">
    <citation type="journal article" date="2014" name="BMC Genomics">
        <title>An improved genome release (version Mt4.0) for the model legume Medicago truncatula.</title>
        <authorList>
            <person name="Tang H."/>
            <person name="Krishnakumar V."/>
            <person name="Bidwell S."/>
            <person name="Rosen B."/>
            <person name="Chan A."/>
            <person name="Zhou S."/>
            <person name="Gentzbittel L."/>
            <person name="Childs K.L."/>
            <person name="Yandell M."/>
            <person name="Gundlach H."/>
            <person name="Mayer K.F."/>
            <person name="Schwartz D.C."/>
            <person name="Town C.D."/>
        </authorList>
    </citation>
    <scope>GENOME REANNOTATION</scope>
    <source>
        <strain evidence="1">A17</strain>
        <strain evidence="2 3">cv. Jemalong A17</strain>
    </source>
</reference>
<dbReference type="Proteomes" id="UP000002051">
    <property type="component" value="Unassembled WGS sequence"/>
</dbReference>
<keyword evidence="1" id="KW-0378">Hydrolase</keyword>
<dbReference type="InterPro" id="IPR036691">
    <property type="entry name" value="Endo/exonu/phosph_ase_sf"/>
</dbReference>
<dbReference type="HOGENOM" id="CLU_153458_0_0_1"/>
<dbReference type="PANTHER" id="PTHR33710">
    <property type="entry name" value="BNAC02G09200D PROTEIN"/>
    <property type="match status" value="1"/>
</dbReference>
<evidence type="ECO:0000313" key="1">
    <source>
        <dbReference type="EMBL" id="KEH16694.1"/>
    </source>
</evidence>
<evidence type="ECO:0000313" key="2">
    <source>
        <dbReference type="EnsemblPlants" id="KEH16694"/>
    </source>
</evidence>
<keyword evidence="1" id="KW-0540">Nuclease</keyword>
<gene>
    <name evidence="1" type="ORF">MTR_0114s0080</name>
</gene>
<dbReference type="GO" id="GO:0004519">
    <property type="term" value="F:endonuclease activity"/>
    <property type="evidence" value="ECO:0007669"/>
    <property type="project" value="UniProtKB-KW"/>
</dbReference>
<protein>
    <submittedName>
        <fullName evidence="1">Endonuclease/exonuclease/phosphatase family protein</fullName>
    </submittedName>
</protein>
<dbReference type="SUPFAM" id="SSF56219">
    <property type="entry name" value="DNase I-like"/>
    <property type="match status" value="1"/>
</dbReference>
<evidence type="ECO:0000313" key="3">
    <source>
        <dbReference type="Proteomes" id="UP000002051"/>
    </source>
</evidence>
<reference evidence="1 3" key="1">
    <citation type="journal article" date="2011" name="Nature">
        <title>The Medicago genome provides insight into the evolution of rhizobial symbioses.</title>
        <authorList>
            <person name="Young N.D."/>
            <person name="Debelle F."/>
            <person name="Oldroyd G.E."/>
            <person name="Geurts R."/>
            <person name="Cannon S.B."/>
            <person name="Udvardi M.K."/>
            <person name="Benedito V.A."/>
            <person name="Mayer K.F."/>
            <person name="Gouzy J."/>
            <person name="Schoof H."/>
            <person name="Van de Peer Y."/>
            <person name="Proost S."/>
            <person name="Cook D.R."/>
            <person name="Meyers B.C."/>
            <person name="Spannagl M."/>
            <person name="Cheung F."/>
            <person name="De Mita S."/>
            <person name="Krishnakumar V."/>
            <person name="Gundlach H."/>
            <person name="Zhou S."/>
            <person name="Mudge J."/>
            <person name="Bharti A.K."/>
            <person name="Murray J.D."/>
            <person name="Naoumkina M.A."/>
            <person name="Rosen B."/>
            <person name="Silverstein K.A."/>
            <person name="Tang H."/>
            <person name="Rombauts S."/>
            <person name="Zhao P.X."/>
            <person name="Zhou P."/>
            <person name="Barbe V."/>
            <person name="Bardou P."/>
            <person name="Bechner M."/>
            <person name="Bellec A."/>
            <person name="Berger A."/>
            <person name="Berges H."/>
            <person name="Bidwell S."/>
            <person name="Bisseling T."/>
            <person name="Choisne N."/>
            <person name="Couloux A."/>
            <person name="Denny R."/>
            <person name="Deshpande S."/>
            <person name="Dai X."/>
            <person name="Doyle J.J."/>
            <person name="Dudez A.M."/>
            <person name="Farmer A.D."/>
            <person name="Fouteau S."/>
            <person name="Franken C."/>
            <person name="Gibelin C."/>
            <person name="Gish J."/>
            <person name="Goldstein S."/>
            <person name="Gonzalez A.J."/>
            <person name="Green P.J."/>
            <person name="Hallab A."/>
            <person name="Hartog M."/>
            <person name="Hua A."/>
            <person name="Humphray S.J."/>
            <person name="Jeong D.H."/>
            <person name="Jing Y."/>
            <person name="Jocker A."/>
            <person name="Kenton S.M."/>
            <person name="Kim D.J."/>
            <person name="Klee K."/>
            <person name="Lai H."/>
            <person name="Lang C."/>
            <person name="Lin S."/>
            <person name="Macmil S.L."/>
            <person name="Magdelenat G."/>
            <person name="Matthews L."/>
            <person name="McCorrison J."/>
            <person name="Monaghan E.L."/>
            <person name="Mun J.H."/>
            <person name="Najar F.Z."/>
            <person name="Nicholson C."/>
            <person name="Noirot C."/>
            <person name="O'Bleness M."/>
            <person name="Paule C.R."/>
            <person name="Poulain J."/>
            <person name="Prion F."/>
            <person name="Qin B."/>
            <person name="Qu C."/>
            <person name="Retzel E.F."/>
            <person name="Riddle C."/>
            <person name="Sallet E."/>
            <person name="Samain S."/>
            <person name="Samson N."/>
            <person name="Sanders I."/>
            <person name="Saurat O."/>
            <person name="Scarpelli C."/>
            <person name="Schiex T."/>
            <person name="Segurens B."/>
            <person name="Severin A.J."/>
            <person name="Sherrier D.J."/>
            <person name="Shi R."/>
            <person name="Sims S."/>
            <person name="Singer S.R."/>
            <person name="Sinharoy S."/>
            <person name="Sterck L."/>
            <person name="Viollet A."/>
            <person name="Wang B.B."/>
            <person name="Wang K."/>
            <person name="Wang M."/>
            <person name="Wang X."/>
            <person name="Warfsmann J."/>
            <person name="Weissenbach J."/>
            <person name="White D.D."/>
            <person name="White J.D."/>
            <person name="Wiley G.B."/>
            <person name="Wincker P."/>
            <person name="Xing Y."/>
            <person name="Yang L."/>
            <person name="Yao Z."/>
            <person name="Ying F."/>
            <person name="Zhai J."/>
            <person name="Zhou L."/>
            <person name="Zuber A."/>
            <person name="Denarie J."/>
            <person name="Dixon R.A."/>
            <person name="May G.D."/>
            <person name="Schwartz D.C."/>
            <person name="Rogers J."/>
            <person name="Quetier F."/>
            <person name="Town C.D."/>
            <person name="Roe B.A."/>
        </authorList>
    </citation>
    <scope>NUCLEOTIDE SEQUENCE [LARGE SCALE GENOMIC DNA]</scope>
    <source>
        <strain evidence="1">A17</strain>
        <strain evidence="2 3">cv. Jemalong A17</strain>
    </source>
</reference>
<sequence length="139" mass="16002">MDVHRVLQLSRNWQKKRFLEFIRGLARQKNLPWCLMGDFNDILHADEKKGRATRPNWLIRGFRKATQATGLIDVPMEGYPFTWFKSLGTVRAVEEKLNRAMATNSWMQLFPNAKLENLVAPSSDPFSYLTRQNSGSSGS</sequence>
<keyword evidence="1" id="KW-0255">Endonuclease</keyword>
<accession>A0A072TGK0</accession>
<keyword evidence="3" id="KW-1185">Reference proteome</keyword>
<dbReference type="PANTHER" id="PTHR33710:SF79">
    <property type="entry name" value="OS06G0205337 PROTEIN"/>
    <property type="match status" value="1"/>
</dbReference>
<dbReference type="AlphaFoldDB" id="A0A072TGK0"/>
<organism evidence="1 3">
    <name type="scientific">Medicago truncatula</name>
    <name type="common">Barrel medic</name>
    <name type="synonym">Medicago tribuloides</name>
    <dbReference type="NCBI Taxonomy" id="3880"/>
    <lineage>
        <taxon>Eukaryota</taxon>
        <taxon>Viridiplantae</taxon>
        <taxon>Streptophyta</taxon>
        <taxon>Embryophyta</taxon>
        <taxon>Tracheophyta</taxon>
        <taxon>Spermatophyta</taxon>
        <taxon>Magnoliopsida</taxon>
        <taxon>eudicotyledons</taxon>
        <taxon>Gunneridae</taxon>
        <taxon>Pentapetalae</taxon>
        <taxon>rosids</taxon>
        <taxon>fabids</taxon>
        <taxon>Fabales</taxon>
        <taxon>Fabaceae</taxon>
        <taxon>Papilionoideae</taxon>
        <taxon>50 kb inversion clade</taxon>
        <taxon>NPAAA clade</taxon>
        <taxon>Hologalegina</taxon>
        <taxon>IRL clade</taxon>
        <taxon>Trifolieae</taxon>
        <taxon>Medicago</taxon>
    </lineage>
</organism>
<name>A0A072TGK0_MEDTR</name>